<dbReference type="GO" id="GO:0006310">
    <property type="term" value="P:DNA recombination"/>
    <property type="evidence" value="ECO:0007669"/>
    <property type="project" value="UniProtKB-KW"/>
</dbReference>
<dbReference type="PANTHER" id="PTHR10492:SF90">
    <property type="entry name" value="ATP-DEPENDENT DNA HELICASE"/>
    <property type="match status" value="1"/>
</dbReference>
<protein>
    <recommendedName>
        <fullName evidence="1">ATP-dependent DNA helicase</fullName>
        <ecNumber evidence="1">5.6.2.3</ecNumber>
    </recommendedName>
</protein>
<dbReference type="SUPFAM" id="SSF52540">
    <property type="entry name" value="P-loop containing nucleoside triphosphate hydrolases"/>
    <property type="match status" value="2"/>
</dbReference>
<dbReference type="InterPro" id="IPR049163">
    <property type="entry name" value="Pif1-like_2B_dom"/>
</dbReference>
<feature type="domain" description="DNA helicase Pif1-like 2B" evidence="5">
    <location>
        <begin position="729"/>
        <end position="775"/>
    </location>
</feature>
<gene>
    <name evidence="7" type="primary">LOC110274048</name>
</gene>
<reference evidence="6" key="1">
    <citation type="journal article" date="2016" name="Nat. Genet.">
        <title>The genome sequences of Arachis duranensis and Arachis ipaensis, the diploid ancestors of cultivated peanut.</title>
        <authorList>
            <person name="Bertioli D.J."/>
            <person name="Cannon S.B."/>
            <person name="Froenicke L."/>
            <person name="Huang G."/>
            <person name="Farmer A.D."/>
            <person name="Cannon E.K."/>
            <person name="Liu X."/>
            <person name="Gao D."/>
            <person name="Clevenger J."/>
            <person name="Dash S."/>
            <person name="Ren L."/>
            <person name="Moretzsohn M.C."/>
            <person name="Shirasawa K."/>
            <person name="Huang W."/>
            <person name="Vidigal B."/>
            <person name="Abernathy B."/>
            <person name="Chu Y."/>
            <person name="Niederhuth C.E."/>
            <person name="Umale P."/>
            <person name="Araujo A.C."/>
            <person name="Kozik A."/>
            <person name="Kim K.D."/>
            <person name="Burow M.D."/>
            <person name="Varshney R.K."/>
            <person name="Wang X."/>
            <person name="Zhang X."/>
            <person name="Barkley N."/>
            <person name="Guimaraes P.M."/>
            <person name="Isobe S."/>
            <person name="Guo B."/>
            <person name="Liao B."/>
            <person name="Stalker H.T."/>
            <person name="Schmitz R.J."/>
            <person name="Scheffler B.E."/>
            <person name="Leal-Bertioli S.C."/>
            <person name="Xun X."/>
            <person name="Jackson S.A."/>
            <person name="Michelmore R."/>
            <person name="Ozias-Akins P."/>
        </authorList>
    </citation>
    <scope>NUCLEOTIDE SEQUENCE [LARGE SCALE GENOMIC DNA]</scope>
    <source>
        <strain evidence="6">cv. V14167</strain>
    </source>
</reference>
<dbReference type="GO" id="GO:0043139">
    <property type="term" value="F:5'-3' DNA helicase activity"/>
    <property type="evidence" value="ECO:0007669"/>
    <property type="project" value="UniProtKB-EC"/>
</dbReference>
<keyword evidence="6" id="KW-1185">Reference proteome</keyword>
<dbReference type="Pfam" id="PF21530">
    <property type="entry name" value="Pif1_2B_dom"/>
    <property type="match status" value="1"/>
</dbReference>
<evidence type="ECO:0000313" key="6">
    <source>
        <dbReference type="Proteomes" id="UP000515211"/>
    </source>
</evidence>
<dbReference type="GO" id="GO:0000723">
    <property type="term" value="P:telomere maintenance"/>
    <property type="evidence" value="ECO:0007669"/>
    <property type="project" value="InterPro"/>
</dbReference>
<organism evidence="6 7">
    <name type="scientific">Arachis duranensis</name>
    <name type="common">Wild peanut</name>
    <dbReference type="NCBI Taxonomy" id="130453"/>
    <lineage>
        <taxon>Eukaryota</taxon>
        <taxon>Viridiplantae</taxon>
        <taxon>Streptophyta</taxon>
        <taxon>Embryophyta</taxon>
        <taxon>Tracheophyta</taxon>
        <taxon>Spermatophyta</taxon>
        <taxon>Magnoliopsida</taxon>
        <taxon>eudicotyledons</taxon>
        <taxon>Gunneridae</taxon>
        <taxon>Pentapetalae</taxon>
        <taxon>rosids</taxon>
        <taxon>fabids</taxon>
        <taxon>Fabales</taxon>
        <taxon>Fabaceae</taxon>
        <taxon>Papilionoideae</taxon>
        <taxon>50 kb inversion clade</taxon>
        <taxon>dalbergioids sensu lato</taxon>
        <taxon>Dalbergieae</taxon>
        <taxon>Pterocarpus clade</taxon>
        <taxon>Arachis</taxon>
    </lineage>
</organism>
<name>A0A9C6TC15_ARADU</name>
<feature type="domain" description="Helitron helicase-like" evidence="4">
    <location>
        <begin position="151"/>
        <end position="239"/>
    </location>
</feature>
<dbReference type="InterPro" id="IPR025476">
    <property type="entry name" value="Helitron_helicase-like"/>
</dbReference>
<comment type="catalytic activity">
    <reaction evidence="1">
        <text>ATP + H2O = ADP + phosphate + H(+)</text>
        <dbReference type="Rhea" id="RHEA:13065"/>
        <dbReference type="ChEBI" id="CHEBI:15377"/>
        <dbReference type="ChEBI" id="CHEBI:15378"/>
        <dbReference type="ChEBI" id="CHEBI:30616"/>
        <dbReference type="ChEBI" id="CHEBI:43474"/>
        <dbReference type="ChEBI" id="CHEBI:456216"/>
        <dbReference type="EC" id="5.6.2.3"/>
    </reaction>
</comment>
<feature type="domain" description="DNA helicase Pif1-like DEAD-box helicase" evidence="3">
    <location>
        <begin position="528"/>
        <end position="676"/>
    </location>
</feature>
<accession>A0A9C6TC15</accession>
<dbReference type="RefSeq" id="XP_052107502.1">
    <property type="nucleotide sequence ID" value="XM_052251542.1"/>
</dbReference>
<evidence type="ECO:0000259" key="4">
    <source>
        <dbReference type="Pfam" id="PF14214"/>
    </source>
</evidence>
<comment type="cofactor">
    <cofactor evidence="1">
        <name>Mg(2+)</name>
        <dbReference type="ChEBI" id="CHEBI:18420"/>
    </cofactor>
</comment>
<evidence type="ECO:0000313" key="7">
    <source>
        <dbReference type="RefSeq" id="XP_052107502.1"/>
    </source>
</evidence>
<keyword evidence="1" id="KW-0347">Helicase</keyword>
<dbReference type="EC" id="5.6.2.3" evidence="1"/>
<dbReference type="GO" id="GO:0006281">
    <property type="term" value="P:DNA repair"/>
    <property type="evidence" value="ECO:0007669"/>
    <property type="project" value="UniProtKB-KW"/>
</dbReference>
<keyword evidence="2" id="KW-0472">Membrane</keyword>
<dbReference type="Gene3D" id="3.40.50.300">
    <property type="entry name" value="P-loop containing nucleotide triphosphate hydrolases"/>
    <property type="match status" value="1"/>
</dbReference>
<dbReference type="PANTHER" id="PTHR10492">
    <property type="match status" value="1"/>
</dbReference>
<evidence type="ECO:0000256" key="1">
    <source>
        <dbReference type="RuleBase" id="RU363044"/>
    </source>
</evidence>
<evidence type="ECO:0000259" key="3">
    <source>
        <dbReference type="Pfam" id="PF05970"/>
    </source>
</evidence>
<dbReference type="Proteomes" id="UP000515211">
    <property type="component" value="Chromosome 7"/>
</dbReference>
<dbReference type="Pfam" id="PF05970">
    <property type="entry name" value="PIF1"/>
    <property type="match status" value="1"/>
</dbReference>
<evidence type="ECO:0000259" key="5">
    <source>
        <dbReference type="Pfam" id="PF21530"/>
    </source>
</evidence>
<evidence type="ECO:0000256" key="2">
    <source>
        <dbReference type="SAM" id="Phobius"/>
    </source>
</evidence>
<dbReference type="GO" id="GO:0016787">
    <property type="term" value="F:hydrolase activity"/>
    <property type="evidence" value="ECO:0007669"/>
    <property type="project" value="UniProtKB-KW"/>
</dbReference>
<keyword evidence="1" id="KW-0227">DNA damage</keyword>
<keyword evidence="2" id="KW-1133">Transmembrane helix</keyword>
<keyword evidence="1" id="KW-0378">Hydrolase</keyword>
<dbReference type="Pfam" id="PF14214">
    <property type="entry name" value="Helitron_like_N"/>
    <property type="match status" value="1"/>
</dbReference>
<dbReference type="GeneID" id="110274048"/>
<feature type="transmembrane region" description="Helical" evidence="2">
    <location>
        <begin position="206"/>
        <end position="225"/>
    </location>
</feature>
<sequence length="885" mass="101863">MIDQHNPIAQSFRRVREFHENHPSEVFSLKLFSQKERDRGVYNYSSCDEVAALVVGDFDSSDTGRNVIVKSTAGQLQRIYEIHALYWPLQYPLLFSYGKMVINGFVVDSFSMIESQRLYEIKKKRAQLEEKSYKVLKKLCDAMILKHHQLHFGYPDLCLTLTCNPNWPEFQRYTNRDQVSIADRPDIACRVFHAKMKCLLNDLKNGVFLVLLMQTFFYYLGMYTIEFQKRGLPYLHILLWLDGRNRLQNIEIVDELIYAELPNPMKFPHLYSVVSKYMIHGPYGRMVILFTSVEKIGVTVKSHGVDLDNRFVVPYNLLLLMKYQAHINLEFCNKSNIIKYLFKYINKGPDPHVVFDDHDTIGSVLIRNRDLMTMFIAWMMANRTYVEGRTLTYVEFSSKFVYDLQSRQWKPRRRGFSIGRLSFVHPSTGRPVLFWNQTWKYLSDDIIYYRRSELHFPGITMTDEELQTFCQIEIEKLLQANRRSLRDFAGMQLPNVNLVSQFSNSIVLRELEYDISVMLEGHDSNFPKLNEEQKSIYDRIIHCVTNKEHGLFFIYGFGGTGKFFFYRLLSAKLRSQRRIAINVSSSGIASLLLPGGKTTHSMFGIPIELNEDTICRIPKDSPKADLIRLAELIIWDEAPMTNKLAFEALDRSFRDIMTSISVSYKDLPFGGKIIVLDKAILAPTVEIIEEINDHIVQLLPGTEKEYLSADSICGSDAYCDVDVDWINAKFLNQIKYLGLSNHSLKLKKGVPIILLRNINPAGGLCNGTRFIVSDLGTNVIGAEIVSGSHIGDKVFIPQMNLIPSDTGIPFKFQRRQFSINLCFVMTINKSQGQTLSSVGLFLRRLVFFHGQLYVAISQVKSKDGLRILVSGEKNDDSTLTHNIIN</sequence>
<dbReference type="KEGG" id="adu:110274048"/>
<dbReference type="InterPro" id="IPR010285">
    <property type="entry name" value="DNA_helicase_pif1-like_DEAD"/>
</dbReference>
<dbReference type="GO" id="GO:0005524">
    <property type="term" value="F:ATP binding"/>
    <property type="evidence" value="ECO:0007669"/>
    <property type="project" value="UniProtKB-KW"/>
</dbReference>
<keyword evidence="1" id="KW-0234">DNA repair</keyword>
<reference evidence="7" key="2">
    <citation type="submission" date="2025-08" db="UniProtKB">
        <authorList>
            <consortium name="RefSeq"/>
        </authorList>
    </citation>
    <scope>IDENTIFICATION</scope>
    <source>
        <tissue evidence="7">Whole plant</tissue>
    </source>
</reference>
<dbReference type="InterPro" id="IPR027417">
    <property type="entry name" value="P-loop_NTPase"/>
</dbReference>
<keyword evidence="2" id="KW-0812">Transmembrane</keyword>
<keyword evidence="1" id="KW-0547">Nucleotide-binding</keyword>
<keyword evidence="1" id="KW-0233">DNA recombination</keyword>
<proteinExistence type="inferred from homology"/>
<dbReference type="AlphaFoldDB" id="A0A9C6TC15"/>
<keyword evidence="1" id="KW-0067">ATP-binding</keyword>
<comment type="similarity">
    <text evidence="1">Belongs to the helicase family.</text>
</comment>